<gene>
    <name evidence="2" type="ordered locus">BpOF4_06045</name>
</gene>
<evidence type="ECO:0000313" key="2">
    <source>
        <dbReference type="EMBL" id="ADC49271.1"/>
    </source>
</evidence>
<dbReference type="Proteomes" id="UP000001544">
    <property type="component" value="Chromosome"/>
</dbReference>
<accession>D3FZM9</accession>
<dbReference type="EMBL" id="CP001878">
    <property type="protein sequence ID" value="ADC49271.1"/>
    <property type="molecule type" value="Genomic_DNA"/>
</dbReference>
<evidence type="ECO:0000256" key="1">
    <source>
        <dbReference type="SAM" id="Phobius"/>
    </source>
</evidence>
<name>D3FZM9_ALKPO</name>
<keyword evidence="1" id="KW-0472">Membrane</keyword>
<proteinExistence type="predicted"/>
<protein>
    <submittedName>
        <fullName evidence="2">Uncharacterized protein</fullName>
    </submittedName>
</protein>
<evidence type="ECO:0000313" key="3">
    <source>
        <dbReference type="Proteomes" id="UP000001544"/>
    </source>
</evidence>
<reference evidence="2 3" key="1">
    <citation type="journal article" date="2011" name="Environ. Microbiol.">
        <title>Genome of alkaliphilic Bacillus pseudofirmus OF4 reveals adaptations that support the ability to grow in an external pH range from 7.5 to 11.4.</title>
        <authorList>
            <person name="Janto B."/>
            <person name="Ahmed A."/>
            <person name="Ito M."/>
            <person name="Liu J."/>
            <person name="Hicks D.B."/>
            <person name="Pagni S."/>
            <person name="Fackelmayer O.J."/>
            <person name="Smith T.A."/>
            <person name="Earl J."/>
            <person name="Elbourne L.D."/>
            <person name="Hassan K."/>
            <person name="Paulsen I.T."/>
            <person name="Kolsto A.B."/>
            <person name="Tourasse N.J."/>
            <person name="Ehrlich G.D."/>
            <person name="Boissy R."/>
            <person name="Ivey D.M."/>
            <person name="Li G."/>
            <person name="Xue Y."/>
            <person name="Ma Y."/>
            <person name="Hu F.Z."/>
            <person name="Krulwich T.A."/>
        </authorList>
    </citation>
    <scope>NUCLEOTIDE SEQUENCE [LARGE SCALE GENOMIC DNA]</scope>
    <source>
        <strain evidence="3">ATCC BAA-2126 / JCM 17055 / OF4</strain>
    </source>
</reference>
<dbReference type="HOGENOM" id="CLU_3229793_0_0_9"/>
<keyword evidence="3" id="KW-1185">Reference proteome</keyword>
<sequence length="43" mass="4487">MFAVTAVGCGVFGLMEGFVVGVVVGVVGRVVSKDMIEKQKKKS</sequence>
<feature type="transmembrane region" description="Helical" evidence="1">
    <location>
        <begin position="12"/>
        <end position="32"/>
    </location>
</feature>
<dbReference type="AlphaFoldDB" id="D3FZM9"/>
<dbReference type="KEGG" id="bpf:BpOF4_06045"/>
<organism evidence="2 3">
    <name type="scientific">Alkalihalophilus pseudofirmus (strain ATCC BAA-2126 / JCM 17055 / OF4)</name>
    <name type="common">Bacillus pseudofirmus</name>
    <dbReference type="NCBI Taxonomy" id="398511"/>
    <lineage>
        <taxon>Bacteria</taxon>
        <taxon>Bacillati</taxon>
        <taxon>Bacillota</taxon>
        <taxon>Bacilli</taxon>
        <taxon>Bacillales</taxon>
        <taxon>Bacillaceae</taxon>
        <taxon>Alkalihalophilus</taxon>
    </lineage>
</organism>
<keyword evidence="1" id="KW-1133">Transmembrane helix</keyword>
<keyword evidence="1" id="KW-0812">Transmembrane</keyword>